<dbReference type="Proteomes" id="UP001501444">
    <property type="component" value="Unassembled WGS sequence"/>
</dbReference>
<accession>A0ABP5SAT4</accession>
<keyword evidence="2" id="KW-1185">Reference proteome</keyword>
<gene>
    <name evidence="1" type="ORF">GCM10010170_004250</name>
</gene>
<reference evidence="2" key="1">
    <citation type="journal article" date="2019" name="Int. J. Syst. Evol. Microbiol.">
        <title>The Global Catalogue of Microorganisms (GCM) 10K type strain sequencing project: providing services to taxonomists for standard genome sequencing and annotation.</title>
        <authorList>
            <consortium name="The Broad Institute Genomics Platform"/>
            <consortium name="The Broad Institute Genome Sequencing Center for Infectious Disease"/>
            <person name="Wu L."/>
            <person name="Ma J."/>
        </authorList>
    </citation>
    <scope>NUCLEOTIDE SEQUENCE [LARGE SCALE GENOMIC DNA]</scope>
    <source>
        <strain evidence="2">JCM 3272</strain>
    </source>
</reference>
<evidence type="ECO:0000313" key="2">
    <source>
        <dbReference type="Proteomes" id="UP001501444"/>
    </source>
</evidence>
<organism evidence="1 2">
    <name type="scientific">Dactylosporangium salmoneum</name>
    <dbReference type="NCBI Taxonomy" id="53361"/>
    <lineage>
        <taxon>Bacteria</taxon>
        <taxon>Bacillati</taxon>
        <taxon>Actinomycetota</taxon>
        <taxon>Actinomycetes</taxon>
        <taxon>Micromonosporales</taxon>
        <taxon>Micromonosporaceae</taxon>
        <taxon>Dactylosporangium</taxon>
    </lineage>
</organism>
<proteinExistence type="predicted"/>
<comment type="caution">
    <text evidence="1">The sequence shown here is derived from an EMBL/GenBank/DDBJ whole genome shotgun (WGS) entry which is preliminary data.</text>
</comment>
<dbReference type="RefSeq" id="WP_344610458.1">
    <property type="nucleotide sequence ID" value="NZ_BAAARV010000004.1"/>
</dbReference>
<dbReference type="EMBL" id="BAAARV010000004">
    <property type="protein sequence ID" value="GAA2328025.1"/>
    <property type="molecule type" value="Genomic_DNA"/>
</dbReference>
<protein>
    <submittedName>
        <fullName evidence="1">Uncharacterized protein</fullName>
    </submittedName>
</protein>
<sequence>MQLHCDTCGRVRTFERPPRPAHPAANRPDLACTGCGTAVAVAPVILLMDRRPRVLLRRPSRRAA</sequence>
<name>A0ABP5SAT4_9ACTN</name>
<evidence type="ECO:0000313" key="1">
    <source>
        <dbReference type="EMBL" id="GAA2328025.1"/>
    </source>
</evidence>